<sequence length="422" mass="46360">MEKLEHQPKNHFANIRIALIVIAVVSFPFNLIGIFTYNAQTGSINQIVALSSSGLSSIIWLYWYRRHHRDPALSKPTGVILIINDLFFAIYLIVIYLTMLIVFGGIRRHVVCVYGNLACLLSALLHAYTALTACIERYKAYLARSQRKTVAFCPGCSRVSDYNIMDGEQEAGVAVLAMSPGLVNVESEPLIGGDSPPRYPFRASEDTASAYYAAVKPSNINILYQHQLLLLEYLTINPQDIPTTPSIMDILHSILSCLTGSSSDNKPKVKATSIRIRSDKDLASEFLTTLLTTDTTNPSLKKSLDETIHPYNWTSTLAQTILHGLENAIRSGSGKTMGKAATDALVKATHEAYDFAKAHPIYTTILALGVLAVLAPWVLEVLGFGELGPIQGSFAAYWQSLYGDVPAGAVFGYLQRMGMVWH</sequence>
<dbReference type="Proteomes" id="UP000630445">
    <property type="component" value="Unassembled WGS sequence"/>
</dbReference>
<dbReference type="Proteomes" id="UP000662466">
    <property type="component" value="Unassembled WGS sequence"/>
</dbReference>
<evidence type="ECO:0000256" key="1">
    <source>
        <dbReference type="ARBA" id="ARBA00004141"/>
    </source>
</evidence>
<accession>A0A8H6P0Q0</accession>
<evidence type="ECO:0000256" key="3">
    <source>
        <dbReference type="ARBA" id="ARBA00022692"/>
    </source>
</evidence>
<feature type="transmembrane region" description="Helical" evidence="6">
    <location>
        <begin position="361"/>
        <end position="379"/>
    </location>
</feature>
<name>A0A8H6P0Q0_9EURO</name>
<dbReference type="EMBL" id="JACBAD010002122">
    <property type="protein sequence ID" value="KAF7114689.1"/>
    <property type="molecule type" value="Genomic_DNA"/>
</dbReference>
<feature type="transmembrane region" description="Helical" evidence="6">
    <location>
        <begin position="85"/>
        <end position="107"/>
    </location>
</feature>
<evidence type="ECO:0000256" key="2">
    <source>
        <dbReference type="ARBA" id="ARBA00007262"/>
    </source>
</evidence>
<comment type="subcellular location">
    <subcellularLocation>
        <location evidence="1">Membrane</location>
        <topology evidence="1">Multi-pass membrane protein</topology>
    </subcellularLocation>
</comment>
<evidence type="ECO:0000256" key="5">
    <source>
        <dbReference type="ARBA" id="ARBA00023136"/>
    </source>
</evidence>
<dbReference type="Gene3D" id="6.10.110.10">
    <property type="match status" value="1"/>
</dbReference>
<keyword evidence="9" id="KW-1185">Reference proteome</keyword>
<comment type="caution">
    <text evidence="7">The sequence shown here is derived from an EMBL/GenBank/DDBJ whole genome shotgun (WGS) entry which is preliminary data.</text>
</comment>
<dbReference type="AlphaFoldDB" id="A0A8H6P0Q0"/>
<evidence type="ECO:0000313" key="9">
    <source>
        <dbReference type="Proteomes" id="UP000630445"/>
    </source>
</evidence>
<keyword evidence="5 6" id="KW-0472">Membrane</keyword>
<organism evidence="7 9">
    <name type="scientific">Aspergillus hiratsukae</name>
    <dbReference type="NCBI Taxonomy" id="1194566"/>
    <lineage>
        <taxon>Eukaryota</taxon>
        <taxon>Fungi</taxon>
        <taxon>Dikarya</taxon>
        <taxon>Ascomycota</taxon>
        <taxon>Pezizomycotina</taxon>
        <taxon>Eurotiomycetes</taxon>
        <taxon>Eurotiomycetidae</taxon>
        <taxon>Eurotiales</taxon>
        <taxon>Aspergillaceae</taxon>
        <taxon>Aspergillus</taxon>
        <taxon>Aspergillus subgen. Fumigati</taxon>
    </lineage>
</organism>
<dbReference type="InterPro" id="IPR009311">
    <property type="entry name" value="IFI6/IFI27-like"/>
</dbReference>
<comment type="similarity">
    <text evidence="2">Belongs to the IFI6/IFI27 family.</text>
</comment>
<dbReference type="Pfam" id="PF06140">
    <property type="entry name" value="Ifi-6-16"/>
    <property type="match status" value="1"/>
</dbReference>
<evidence type="ECO:0000313" key="8">
    <source>
        <dbReference type="EMBL" id="KAF7156214.1"/>
    </source>
</evidence>
<dbReference type="OrthoDB" id="4498254at2759"/>
<keyword evidence="3 6" id="KW-0812">Transmembrane</keyword>
<dbReference type="EMBL" id="JACBAF010002313">
    <property type="protein sequence ID" value="KAF7156214.1"/>
    <property type="molecule type" value="Genomic_DNA"/>
</dbReference>
<evidence type="ECO:0000313" key="7">
    <source>
        <dbReference type="EMBL" id="KAF7114689.1"/>
    </source>
</evidence>
<feature type="transmembrane region" description="Helical" evidence="6">
    <location>
        <begin position="113"/>
        <end position="135"/>
    </location>
</feature>
<dbReference type="GO" id="GO:0016020">
    <property type="term" value="C:membrane"/>
    <property type="evidence" value="ECO:0007669"/>
    <property type="project" value="UniProtKB-SubCell"/>
</dbReference>
<evidence type="ECO:0000256" key="6">
    <source>
        <dbReference type="SAM" id="Phobius"/>
    </source>
</evidence>
<evidence type="ECO:0000256" key="4">
    <source>
        <dbReference type="ARBA" id="ARBA00022989"/>
    </source>
</evidence>
<protein>
    <submittedName>
        <fullName evidence="7">Uncharacterized protein</fullName>
    </submittedName>
</protein>
<proteinExistence type="inferred from homology"/>
<reference evidence="7" key="1">
    <citation type="submission" date="2020-06" db="EMBL/GenBank/DDBJ databases">
        <title>Draft genome sequences of strains closely related to Aspergillus parafelis and Aspergillus hiratsukae.</title>
        <authorList>
            <person name="Dos Santos R.A.C."/>
            <person name="Rivero-Menendez O."/>
            <person name="Steenwyk J.L."/>
            <person name="Mead M.E."/>
            <person name="Goldman G.H."/>
            <person name="Alastruey-Izquierdo A."/>
            <person name="Rokas A."/>
        </authorList>
    </citation>
    <scope>NUCLEOTIDE SEQUENCE</scope>
    <source>
        <strain evidence="7">CNM-CM5793</strain>
        <strain evidence="8">CNM-CM6106</strain>
    </source>
</reference>
<keyword evidence="4 6" id="KW-1133">Transmembrane helix</keyword>
<dbReference type="InterPro" id="IPR038213">
    <property type="entry name" value="IFI6/IFI27-like_sf"/>
</dbReference>
<gene>
    <name evidence="7" type="ORF">CNMCM5793_009640</name>
    <name evidence="8" type="ORF">CNMCM6106_009279</name>
</gene>
<feature type="transmembrane region" description="Helical" evidence="6">
    <location>
        <begin position="43"/>
        <end position="64"/>
    </location>
</feature>
<feature type="transmembrane region" description="Helical" evidence="6">
    <location>
        <begin position="12"/>
        <end position="37"/>
    </location>
</feature>